<dbReference type="EMBL" id="KE148146">
    <property type="protein sequence ID" value="EPE10254.1"/>
    <property type="molecule type" value="Genomic_DNA"/>
</dbReference>
<proteinExistence type="predicted"/>
<dbReference type="PANTHER" id="PTHR42084:SF1">
    <property type="entry name" value="SERINE_THREONINE-PROTEIN KINASE PPK6"/>
    <property type="match status" value="1"/>
</dbReference>
<name>S3C9U1_OPHP1</name>
<dbReference type="STRING" id="1262450.S3C9U1"/>
<dbReference type="Proteomes" id="UP000016923">
    <property type="component" value="Unassembled WGS sequence"/>
</dbReference>
<feature type="compositionally biased region" description="Polar residues" evidence="1">
    <location>
        <begin position="359"/>
        <end position="380"/>
    </location>
</feature>
<feature type="compositionally biased region" description="Acidic residues" evidence="1">
    <location>
        <begin position="129"/>
        <end position="142"/>
    </location>
</feature>
<feature type="compositionally biased region" description="Acidic residues" evidence="1">
    <location>
        <begin position="248"/>
        <end position="272"/>
    </location>
</feature>
<feature type="compositionally biased region" description="Polar residues" evidence="1">
    <location>
        <begin position="276"/>
        <end position="291"/>
    </location>
</feature>
<dbReference type="OrthoDB" id="5420391at2759"/>
<feature type="compositionally biased region" description="Polar residues" evidence="1">
    <location>
        <begin position="421"/>
        <end position="430"/>
    </location>
</feature>
<gene>
    <name evidence="2" type="ORF">F503_05349</name>
</gene>
<evidence type="ECO:0000313" key="2">
    <source>
        <dbReference type="EMBL" id="EPE10254.1"/>
    </source>
</evidence>
<feature type="compositionally biased region" description="Low complexity" evidence="1">
    <location>
        <begin position="52"/>
        <end position="62"/>
    </location>
</feature>
<dbReference type="VEuPathDB" id="FungiDB:F503_05349"/>
<dbReference type="eggNOG" id="ENOG502SAHR">
    <property type="taxonomic scope" value="Eukaryota"/>
</dbReference>
<keyword evidence="3" id="KW-1185">Reference proteome</keyword>
<dbReference type="AlphaFoldDB" id="S3C9U1"/>
<evidence type="ECO:0000256" key="1">
    <source>
        <dbReference type="SAM" id="MobiDB-lite"/>
    </source>
</evidence>
<keyword evidence="2" id="KW-0808">Transferase</keyword>
<dbReference type="GO" id="GO:0016301">
    <property type="term" value="F:kinase activity"/>
    <property type="evidence" value="ECO:0007669"/>
    <property type="project" value="UniProtKB-KW"/>
</dbReference>
<feature type="compositionally biased region" description="Polar residues" evidence="1">
    <location>
        <begin position="145"/>
        <end position="154"/>
    </location>
</feature>
<feature type="region of interest" description="Disordered" evidence="1">
    <location>
        <begin position="204"/>
        <end position="300"/>
    </location>
</feature>
<accession>S3C9U1</accession>
<dbReference type="PANTHER" id="PTHR42084">
    <property type="entry name" value="YALI0E26631P"/>
    <property type="match status" value="1"/>
</dbReference>
<organism evidence="2 3">
    <name type="scientific">Ophiostoma piceae (strain UAMH 11346)</name>
    <name type="common">Sap stain fungus</name>
    <dbReference type="NCBI Taxonomy" id="1262450"/>
    <lineage>
        <taxon>Eukaryota</taxon>
        <taxon>Fungi</taxon>
        <taxon>Dikarya</taxon>
        <taxon>Ascomycota</taxon>
        <taxon>Pezizomycotina</taxon>
        <taxon>Sordariomycetes</taxon>
        <taxon>Sordariomycetidae</taxon>
        <taxon>Ophiostomatales</taxon>
        <taxon>Ophiostomataceae</taxon>
        <taxon>Ophiostoma</taxon>
    </lineage>
</organism>
<evidence type="ECO:0000313" key="3">
    <source>
        <dbReference type="Proteomes" id="UP000016923"/>
    </source>
</evidence>
<protein>
    <submittedName>
        <fullName evidence="2">Serine threonine-protein kinase ppk6</fullName>
    </submittedName>
</protein>
<feature type="compositionally biased region" description="Low complexity" evidence="1">
    <location>
        <begin position="7"/>
        <end position="33"/>
    </location>
</feature>
<feature type="region of interest" description="Disordered" evidence="1">
    <location>
        <begin position="449"/>
        <end position="475"/>
    </location>
</feature>
<feature type="compositionally biased region" description="Low complexity" evidence="1">
    <location>
        <begin position="330"/>
        <end position="345"/>
    </location>
</feature>
<feature type="compositionally biased region" description="Pro residues" evidence="1">
    <location>
        <begin position="214"/>
        <end position="225"/>
    </location>
</feature>
<dbReference type="HOGENOM" id="CLU_022340_2_0_1"/>
<feature type="compositionally biased region" description="Polar residues" evidence="1">
    <location>
        <begin position="90"/>
        <end position="115"/>
    </location>
</feature>
<reference evidence="2 3" key="1">
    <citation type="journal article" date="2013" name="BMC Genomics">
        <title>The genome and transcriptome of the pine saprophyte Ophiostoma piceae, and a comparison with the bark beetle-associated pine pathogen Grosmannia clavigera.</title>
        <authorList>
            <person name="Haridas S."/>
            <person name="Wang Y."/>
            <person name="Lim L."/>
            <person name="Massoumi Alamouti S."/>
            <person name="Jackman S."/>
            <person name="Docking R."/>
            <person name="Robertson G."/>
            <person name="Birol I."/>
            <person name="Bohlmann J."/>
            <person name="Breuil C."/>
        </authorList>
    </citation>
    <scope>NUCLEOTIDE SEQUENCE [LARGE SCALE GENOMIC DNA]</scope>
    <source>
        <strain evidence="2 3">UAMH 11346</strain>
    </source>
</reference>
<feature type="compositionally biased region" description="Polar residues" evidence="1">
    <location>
        <begin position="404"/>
        <end position="415"/>
    </location>
</feature>
<keyword evidence="2" id="KW-0418">Kinase</keyword>
<feature type="compositionally biased region" description="Low complexity" evidence="1">
    <location>
        <begin position="453"/>
        <end position="463"/>
    </location>
</feature>
<feature type="region of interest" description="Disordered" evidence="1">
    <location>
        <begin position="1"/>
        <end position="177"/>
    </location>
</feature>
<feature type="region of interest" description="Disordered" evidence="1">
    <location>
        <begin position="313"/>
        <end position="437"/>
    </location>
</feature>
<dbReference type="OMA" id="EWDAWDD"/>
<sequence length="745" mass="80199">MSADLFAQFGSFSGSSNSTPSQQPSQSQGQAGNTPAQPPDDDPFAFLSSAFPQPSQPTQRPQPVAPQQPPAYAAPAQPPQSWSTFGVPLQPSQHAQTPQPSLDWGTANTWGSSNVAAPAQPVVSGANDINDEEEDTWGDFEEASPGTQGLAVQTQPKPQPQPQLQLQPKPIVATPAQPPIRTRVVRAPTLDLLSNSLINFGDIAPIASSAQPSRPDPTPQGPPRQPWMNEPSAPPKTKQPSDPNVLFDVDDFDENELPDDDDDDEDDDEFGDFETGLSSPPRMNSASSRVIPQSVAPAAPAAATSLIDLLSLTDPEPVPSTLSPSLPIEQSFSSLGFGQQQQPAPARHPHAASHLSPLSFGSTATSVNLPQTPKSPSFQERNPFPGLAVTTPQSAQFPTERVQNRTPSPVTNWPTFESAGSFPSSPNEPQQKAAVKVPQLTENDWDAWDTTESAPVLPSVKSSKPAKKSKPVAKPTLVTSDWDWGAEDQPSQQDLSVSVDLPSGIANISAVKTVPDNAPPPTNVPPPSILLSLFPTLMALPDESLFKPTASQPAEVRNRVLSHPKTIAFLRNYLQIIAVAVRVIAGRKQRWHRDRFLSQSMSISAAGSSKGGGMKLAGIDKTQNQREDREAADVVTAWRRHVGKLRSAVATANTALVAAEAADHKHYPPLKIPELQSETVPVTTAKQVPTATRPCVVCGLKRDERVRGVDGDDVQDMFGEWWVEHWGHRACRNFWVEHEATLRSR</sequence>